<gene>
    <name evidence="2" type="ORF">BTO18_16205</name>
</gene>
<dbReference type="AlphaFoldDB" id="A0A2S7WTH7"/>
<keyword evidence="3" id="KW-1185">Reference proteome</keyword>
<keyword evidence="1" id="KW-0472">Membrane</keyword>
<dbReference type="Proteomes" id="UP000238882">
    <property type="component" value="Unassembled WGS sequence"/>
</dbReference>
<comment type="caution">
    <text evidence="2">The sequence shown here is derived from an EMBL/GenBank/DDBJ whole genome shotgun (WGS) entry which is preliminary data.</text>
</comment>
<name>A0A2S7WTH7_9FLAO</name>
<dbReference type="OrthoDB" id="796582at2"/>
<evidence type="ECO:0000313" key="3">
    <source>
        <dbReference type="Proteomes" id="UP000238882"/>
    </source>
</evidence>
<dbReference type="RefSeq" id="WP_105017223.1">
    <property type="nucleotide sequence ID" value="NZ_MSCN01000001.1"/>
</dbReference>
<keyword evidence="1" id="KW-0812">Transmembrane</keyword>
<keyword evidence="1" id="KW-1133">Transmembrane helix</keyword>
<proteinExistence type="predicted"/>
<evidence type="ECO:0000313" key="2">
    <source>
        <dbReference type="EMBL" id="PQJ80622.1"/>
    </source>
</evidence>
<dbReference type="EMBL" id="MSCN01000001">
    <property type="protein sequence ID" value="PQJ80622.1"/>
    <property type="molecule type" value="Genomic_DNA"/>
</dbReference>
<feature type="transmembrane region" description="Helical" evidence="1">
    <location>
        <begin position="12"/>
        <end position="29"/>
    </location>
</feature>
<sequence>MNDFLFYLTRYGIYLIQILVAFLILKSIFSTTLKSHHSKWNTLIDNFNFSTQEFYKLLKEELQNQGIKRIKIEQVSLKEGNTFSSRRSYLRATWKEYQYDICAAPFGKGFFISWWLLYKNSLGQLIISKIPFVGGWLARKLYPVTYYKIDTASMFISYAQAAVLKVIDDITKSQGVRALSEQERKPTLQDIFKR</sequence>
<protein>
    <submittedName>
        <fullName evidence="2">Uncharacterized protein</fullName>
    </submittedName>
</protein>
<reference evidence="2 3" key="1">
    <citation type="submission" date="2016-12" db="EMBL/GenBank/DDBJ databases">
        <title>Trade-off between light-utilization and light-protection in marine flavobacteria.</title>
        <authorList>
            <person name="Kumagai Y."/>
            <person name="Yoshizawa S."/>
            <person name="Kogure K."/>
            <person name="Iwasaki W."/>
        </authorList>
    </citation>
    <scope>NUCLEOTIDE SEQUENCE [LARGE SCALE GENOMIC DNA]</scope>
    <source>
        <strain evidence="2 3">NBRC 108759</strain>
    </source>
</reference>
<evidence type="ECO:0000256" key="1">
    <source>
        <dbReference type="SAM" id="Phobius"/>
    </source>
</evidence>
<organism evidence="2 3">
    <name type="scientific">Polaribacter porphyrae</name>
    <dbReference type="NCBI Taxonomy" id="1137780"/>
    <lineage>
        <taxon>Bacteria</taxon>
        <taxon>Pseudomonadati</taxon>
        <taxon>Bacteroidota</taxon>
        <taxon>Flavobacteriia</taxon>
        <taxon>Flavobacteriales</taxon>
        <taxon>Flavobacteriaceae</taxon>
    </lineage>
</organism>
<accession>A0A2S7WTH7</accession>